<dbReference type="EnsemblMetazoa" id="PPA07634.1">
    <property type="protein sequence ID" value="PPA07634.1"/>
    <property type="gene ID" value="WBGene00097188"/>
</dbReference>
<dbReference type="Pfam" id="PF00092">
    <property type="entry name" value="VWA"/>
    <property type="match status" value="3"/>
</dbReference>
<dbReference type="SUPFAM" id="SSF46934">
    <property type="entry name" value="UBA-like"/>
    <property type="match status" value="2"/>
</dbReference>
<feature type="region of interest" description="Disordered" evidence="1">
    <location>
        <begin position="1230"/>
        <end position="1255"/>
    </location>
</feature>
<dbReference type="Proteomes" id="UP000005239">
    <property type="component" value="Unassembled WGS sequence"/>
</dbReference>
<evidence type="ECO:0000256" key="1">
    <source>
        <dbReference type="SAM" id="MobiDB-lite"/>
    </source>
</evidence>
<dbReference type="PROSITE" id="PS50234">
    <property type="entry name" value="VWFA"/>
    <property type="match status" value="3"/>
</dbReference>
<evidence type="ECO:0000256" key="3">
    <source>
        <dbReference type="SAM" id="SignalP"/>
    </source>
</evidence>
<feature type="chain" id="PRO_5043949377" evidence="3">
    <location>
        <begin position="20"/>
        <end position="3111"/>
    </location>
</feature>
<feature type="region of interest" description="Disordered" evidence="1">
    <location>
        <begin position="170"/>
        <end position="195"/>
    </location>
</feature>
<keyword evidence="2" id="KW-0812">Transmembrane</keyword>
<dbReference type="Gene3D" id="3.40.50.410">
    <property type="entry name" value="von Willebrand factor, type A domain"/>
    <property type="match status" value="3"/>
</dbReference>
<dbReference type="SMART" id="SM00327">
    <property type="entry name" value="VWA"/>
    <property type="match status" value="3"/>
</dbReference>
<keyword evidence="3" id="KW-0732">Signal</keyword>
<dbReference type="Gene3D" id="2.40.70.10">
    <property type="entry name" value="Acid Proteases"/>
    <property type="match status" value="3"/>
</dbReference>
<dbReference type="InterPro" id="IPR015940">
    <property type="entry name" value="UBA"/>
</dbReference>
<accession>A0A8R1Y6R3</accession>
<keyword evidence="5" id="KW-1185">Reference proteome</keyword>
<feature type="compositionally biased region" description="Low complexity" evidence="1">
    <location>
        <begin position="170"/>
        <end position="191"/>
    </location>
</feature>
<dbReference type="Pfam" id="PF00059">
    <property type="entry name" value="Lectin_C"/>
    <property type="match status" value="3"/>
</dbReference>
<keyword evidence="2" id="KW-0472">Membrane</keyword>
<dbReference type="PROSITE" id="PS50030">
    <property type="entry name" value="UBA"/>
    <property type="match status" value="4"/>
</dbReference>
<dbReference type="SUPFAM" id="SSF56436">
    <property type="entry name" value="C-type lectin-like"/>
    <property type="match status" value="6"/>
</dbReference>
<evidence type="ECO:0000313" key="4">
    <source>
        <dbReference type="EnsemblMetazoa" id="PPA07634.1"/>
    </source>
</evidence>
<feature type="transmembrane region" description="Helical" evidence="2">
    <location>
        <begin position="2588"/>
        <end position="2608"/>
    </location>
</feature>
<dbReference type="GO" id="GO:0005737">
    <property type="term" value="C:cytoplasm"/>
    <property type="evidence" value="ECO:0007669"/>
    <property type="project" value="InterPro"/>
</dbReference>
<dbReference type="PANTHER" id="PTHR31024:SF3">
    <property type="entry name" value="C-TYPE LECTIN-RELATED"/>
    <property type="match status" value="1"/>
</dbReference>
<dbReference type="InterPro" id="IPR021109">
    <property type="entry name" value="Peptidase_aspartic_dom_sf"/>
</dbReference>
<dbReference type="InterPro" id="IPR001304">
    <property type="entry name" value="C-type_lectin-like"/>
</dbReference>
<dbReference type="GO" id="GO:0006508">
    <property type="term" value="P:proteolysis"/>
    <property type="evidence" value="ECO:0007669"/>
    <property type="project" value="InterPro"/>
</dbReference>
<accession>A0A2A6BT63</accession>
<feature type="transmembrane region" description="Helical" evidence="2">
    <location>
        <begin position="2556"/>
        <end position="2582"/>
    </location>
</feature>
<dbReference type="InterPro" id="IPR009060">
    <property type="entry name" value="UBA-like_sf"/>
</dbReference>
<dbReference type="InterPro" id="IPR036465">
    <property type="entry name" value="vWFA_dom_sf"/>
</dbReference>
<dbReference type="SMART" id="SM00034">
    <property type="entry name" value="CLECT"/>
    <property type="match status" value="6"/>
</dbReference>
<dbReference type="PROSITE" id="PS50041">
    <property type="entry name" value="C_TYPE_LECTIN_2"/>
    <property type="match status" value="3"/>
</dbReference>
<gene>
    <name evidence="4" type="primary">WBGene00097188</name>
</gene>
<proteinExistence type="predicted"/>
<dbReference type="InterPro" id="IPR014830">
    <property type="entry name" value="Glycolipid_transfer_prot_dom"/>
</dbReference>
<dbReference type="CDD" id="cd00037">
    <property type="entry name" value="CLECT"/>
    <property type="match status" value="5"/>
</dbReference>
<dbReference type="GO" id="GO:0004190">
    <property type="term" value="F:aspartic-type endopeptidase activity"/>
    <property type="evidence" value="ECO:0007669"/>
    <property type="project" value="InterPro"/>
</dbReference>
<dbReference type="Gene3D" id="1.10.3520.10">
    <property type="entry name" value="Glycolipid transfer protein"/>
    <property type="match status" value="1"/>
</dbReference>
<dbReference type="SUPFAM" id="SSF53300">
    <property type="entry name" value="vWA-like"/>
    <property type="match status" value="4"/>
</dbReference>
<dbReference type="Gene3D" id="1.10.8.10">
    <property type="entry name" value="DNA helicase RuvA subunit, C-terminal domain"/>
    <property type="match status" value="2"/>
</dbReference>
<dbReference type="PANTHER" id="PTHR31024">
    <property type="entry name" value="C-TYPE LECTIN"/>
    <property type="match status" value="1"/>
</dbReference>
<feature type="signal peptide" evidence="3">
    <location>
        <begin position="1"/>
        <end position="19"/>
    </location>
</feature>
<organism evidence="4 5">
    <name type="scientific">Pristionchus pacificus</name>
    <name type="common">Parasitic nematode worm</name>
    <dbReference type="NCBI Taxonomy" id="54126"/>
    <lineage>
        <taxon>Eukaryota</taxon>
        <taxon>Metazoa</taxon>
        <taxon>Ecdysozoa</taxon>
        <taxon>Nematoda</taxon>
        <taxon>Chromadorea</taxon>
        <taxon>Rhabditida</taxon>
        <taxon>Rhabditina</taxon>
        <taxon>Diplogasteromorpha</taxon>
        <taxon>Diplogasteroidea</taxon>
        <taxon>Neodiplogasteridae</taxon>
        <taxon>Pristionchus</taxon>
    </lineage>
</organism>
<dbReference type="InterPro" id="IPR019103">
    <property type="entry name" value="Peptidase_aspartic_DDI1-type"/>
</dbReference>
<dbReference type="InterPro" id="IPR016186">
    <property type="entry name" value="C-type_lectin-like/link_sf"/>
</dbReference>
<evidence type="ECO:0000313" key="5">
    <source>
        <dbReference type="Proteomes" id="UP000005239"/>
    </source>
</evidence>
<sequence length="3111" mass="347097">MRLSLVLSLILSFCVAVSSANLFRSTNTISGAATDAPQCRNDFDFYKGWCVYTYGWPGPYQSEVERCAEVDAHGPSLHSDEDLKFWSDAVLDLKYDYFWLDAYCPNRGNEPVVWLDGTPTDYYGPDDELAKCVYGSGYMLYSTGLTLFEYRYFGNTLCVYRPELPSTSTTSLLTTQRPITPRPTTAISPPSNETADSCPCNPGTVYLDLVFVVDASDEMTRSTVDDATATIQSTLYGLTFGTGNFQTNVAALAYAETVQKVTNFGDIISTKNISSFSIPFLGGNSAKIADAIKQASLMISVNGRNFARGVIAIFSHNLNGLEAKDMDVVNEFKDNGGVIITVDYSKNLLPSDIASPGYSIHSSSEVSGDLLYAFCDANCFCKDGLSPYNTENERGREVPDSCYHVADTFAVYDAAEANCERKNGFVATVHDDNKNFFLTSRELFELLDFDIFPTKSRYWLGLERNEESFEWADGSADGYTNWAPGNPIGGLDCVYSQQQTGFNAPWFSAPCTDPLKNSMTYACQIRPCSSEHLFEKMRNCQKTRMKIYNHWVPLYDQLVRNPLDYEGFKLIYERYLVEKRENSAWSKLSSAQPDSHQCLNMIGNENNENNDNNEWKLCNWRKNEARNLTKMSETTSEREDLYVWIQINEVPAVALIDSGFQGIPMMRYSFAAIAGLAGDIDTRHRRSFYGNYAAKTVGKIHSCEFEIDGIKYDTSADICFDEDEHDVIIGLNFLRTHNCVIDLPNNRLILNGTEIVDFLPDAEARKHRHAREDERCRNRPMSIKPNKNKRNHIMDMGFAKDDVVRALTESLNDVPGAVSSLYKCAEKEELKSGNKSKTVVDKAIVGISEAVKPKATPEDEKDNQCRKLFEEMKKPDNSFSEGFKNEYENFISAKKTKTDIMNDPESDIGKALAIREKKVQRFDNDLKKRQEKNSKLFVPNELFFIRIAVNEISTLALVETGAPTSFIPKQFAENAELESKIDIRFQNDIEGFGGKKKAAGILSCSINISKFLFDAQCIVMEGDRYAIIGLDFLRKYNSSVMTCPAPANNHTDFAKKEHLFPCLQEDSGIPTEPFLSAFQGLADFVGFMGTAFAPVKSDIAGNVTGWLKDPIGQDTLQKLIASDLKDNGGKLGIATEGLLWLKRGQEFMLLMLIFMVRDYRKDKASTESLVSYSKWPTMADPVVEDQSSSSQDEVLQIKTLTKKHIQVLYRLLILIVDNFGGGRKDLFGCEGGRREGTSTAEGRKEEREGGGWKERGVEECEEKRLEGPMGGEEKKKESEGITFNGSVHVGIVPEGKIRKWLCVQFPPSPSFEVDQQMLADLIALKFDGKDAERALKKTLNDLDGAVTMTITVSNEAKSIPNMGESSPSIDNVKYSGPGDKEQNKKCRRLFEKLRKCEKTRNKIFVHWKPLHDKFIDNHLDYDSFQTAYEAYLTVMRGKADWSKYSHLESQLIENVDEENIEWQQINRKEKKRRNKLPEKVLPRASRSLYIWIEVNGVSTIAFVDSGSGGTCMQYSFAVKVGLASDIDTIYRSTCCGLYTVKTVGDIHSCKFEIGGSTYESVVEVWTESEPDCDVLIGMDFLRRHNSIIDLPNNRLMLNGCKTVEFLPREQAREFRRERRRNKPVKINCNKEKINQIVDMGFEKDIAEKQLRKSMNDVLNAVHNLFLRAQKDTRRAELENRAKKELQINEVLIELNSLLDKEEELKCRQLYERMKKPLTKRTTYFNWPALLIQYINFPCDYDGFKQEYVAFLTMKKNRNDIMNDKSSSIGQALTLHKAKEDAFEKQSAQVRKPPLCQSRLVTFTGKIHVGGVPEGKIRRWNYRRKFTPPPSFKVDDEMLSELIAMKFDKKEAIEALEETLNDIELAVSDLYYKEHDREIMAQLLQMRLAFILVFFAAAASAHIPRPALNASALSGAAKKIVSSNSDVQCKSGFSLYNGWCLYNSAPTNYYYQDAVDICTGKGEFAPSVHNADQLDFWKTLASEVEHFWLDTYCPSAGNTYLWRDGTPTDYYGPSNELLNCKEEVGYHMHNTGFASYGYTESGASAVCAYDPQRYVDVTSDYCSCSPNTIYLDIVFVVDTSDDMTIGLVGDATATILSTLYGLTFGTGMFQANVAIVAFAETVQTVVNFGGFRTSKDITGFSLLFMGGNSDKMAEALKQASSMINSNGRDFTRGAIVLLTNSFDQRHASNINEVARAFQDDNGIIITIDYSVGTGIQGLEDITSPGYYVNDTSTNPDLDADVLYALCDANCFCKDGLSVYNVANERGRSLPKGCYHVSGFSAVYDAADDNCHNMDGFVATVHDDDKNFYMISLFPPKSRYWLGYRKNGTNYEWADHSNDRTTYWAAGNPISGQDCVYGQQQSGFNSLWYSAPCTDPLKNSMPYACQLRPYDEPAPALCVYDPQKPISSTQKGIHKQVHCFVFHINAAHITATIKSTLSGLTLGTGLYQSNIAVFAYSETVQIVVDFGSFKSSEALAVSSLQYFLSPVLGSIKQASSMISTNGRAFTKGVIVLLTNSYDEHQTVDIAEAVNAYKNHGGIFVSIVYRLMMIHILKKSFPLVKLILAACLAIVSIHLFNYFALILFFKCQSSARMRLALVLSSVVATAAAAVFNRSAARIESGVAAGNPQCREPFFAYSTGCVYIENGNKHTYQQAVDLCSSLGSFAPSLHSKQDLTFWSDMMETWNVYPYHFWLDAYCPSAGEKYKWRDGTETDYYGPENELKSCDPNIGFHVEWNGVLGNEELDQLAPALCVYDPSLTTLPPTIRPTTPKSSDVPSEFCSCNPSTVYLDIVFVVDASDSMTKDLVGDVTATIKSTLYGLTFGTGHSQSNVAAIAYGETVQTVVDFGGFQSSKDISSFSLPFLGGKSDKTAEAIKQASAMLSANGRSFTKGVIVLLTNSYDQRQAVDIAEAANLFENNGGILVSIDYSEGSGLAGLQDVASAGYYINDTASNPSLDSDMLYAFCDANCFCKDGLTPYTVTNERGRNAPDGCYRVAGFSAVYQAAKENCDEEGGIVSTVHDDFKNFFLMSLFPSKTKYWLGLQRTADGFTWADGSTDAYVNFAPGNPAPGADCVYAQQQTGFNTRWFSAPCTDPLKNSLSYACQLRPCGSDYDCSA</sequence>
<evidence type="ECO:0000256" key="2">
    <source>
        <dbReference type="SAM" id="Phobius"/>
    </source>
</evidence>
<protein>
    <submittedName>
        <fullName evidence="4">C-type lectin</fullName>
    </submittedName>
</protein>
<feature type="region of interest" description="Disordered" evidence="1">
    <location>
        <begin position="1358"/>
        <end position="1380"/>
    </location>
</feature>
<reference evidence="5" key="1">
    <citation type="journal article" date="2008" name="Nat. Genet.">
        <title>The Pristionchus pacificus genome provides a unique perspective on nematode lifestyle and parasitism.</title>
        <authorList>
            <person name="Dieterich C."/>
            <person name="Clifton S.W."/>
            <person name="Schuster L.N."/>
            <person name="Chinwalla A."/>
            <person name="Delehaunty K."/>
            <person name="Dinkelacker I."/>
            <person name="Fulton L."/>
            <person name="Fulton R."/>
            <person name="Godfrey J."/>
            <person name="Minx P."/>
            <person name="Mitreva M."/>
            <person name="Roeseler W."/>
            <person name="Tian H."/>
            <person name="Witte H."/>
            <person name="Yang S.P."/>
            <person name="Wilson R.K."/>
            <person name="Sommer R.J."/>
        </authorList>
    </citation>
    <scope>NUCLEOTIDE SEQUENCE [LARGE SCALE GENOMIC DNA]</scope>
    <source>
        <strain evidence="5">PS312</strain>
    </source>
</reference>
<reference evidence="4" key="2">
    <citation type="submission" date="2022-06" db="UniProtKB">
        <authorList>
            <consortium name="EnsemblMetazoa"/>
        </authorList>
    </citation>
    <scope>IDENTIFICATION</scope>
    <source>
        <strain evidence="4">PS312</strain>
    </source>
</reference>
<dbReference type="SMART" id="SM00165">
    <property type="entry name" value="UBA"/>
    <property type="match status" value="3"/>
</dbReference>
<keyword evidence="2" id="KW-1133">Transmembrane helix</keyword>
<dbReference type="GO" id="GO:0120013">
    <property type="term" value="F:lipid transfer activity"/>
    <property type="evidence" value="ECO:0007669"/>
    <property type="project" value="InterPro"/>
</dbReference>
<dbReference type="OrthoDB" id="418245at2759"/>
<dbReference type="Gene3D" id="3.10.100.10">
    <property type="entry name" value="Mannose-Binding Protein A, subunit A"/>
    <property type="match status" value="6"/>
</dbReference>
<dbReference type="SUPFAM" id="SSF110004">
    <property type="entry name" value="Glycolipid transfer protein, GLTP"/>
    <property type="match status" value="1"/>
</dbReference>
<dbReference type="InterPro" id="IPR036497">
    <property type="entry name" value="GLTP_sf"/>
</dbReference>
<dbReference type="SUPFAM" id="SSF50630">
    <property type="entry name" value="Acid proteases"/>
    <property type="match status" value="3"/>
</dbReference>
<dbReference type="InterPro" id="IPR016187">
    <property type="entry name" value="CTDL_fold"/>
</dbReference>
<dbReference type="InterPro" id="IPR002035">
    <property type="entry name" value="VWF_A"/>
</dbReference>
<dbReference type="CDD" id="cd00198">
    <property type="entry name" value="vWFA"/>
    <property type="match status" value="3"/>
</dbReference>
<name>A0A2A6BT63_PRIPA</name>
<dbReference type="Pfam" id="PF08718">
    <property type="entry name" value="GLTP"/>
    <property type="match status" value="1"/>
</dbReference>
<dbReference type="Pfam" id="PF09668">
    <property type="entry name" value="Asp_protease"/>
    <property type="match status" value="3"/>
</dbReference>